<name>A0ABM9U6I3_9HYPH</name>
<dbReference type="EMBL" id="CYHC01000006">
    <property type="protein sequence ID" value="CUA89186.1"/>
    <property type="molecule type" value="Genomic_DNA"/>
</dbReference>
<keyword evidence="3" id="KW-1185">Reference proteome</keyword>
<feature type="region of interest" description="Disordered" evidence="1">
    <location>
        <begin position="62"/>
        <end position="84"/>
    </location>
</feature>
<reference evidence="2 3" key="1">
    <citation type="submission" date="2015-08" db="EMBL/GenBank/DDBJ databases">
        <authorList>
            <person name="Varghese N."/>
        </authorList>
    </citation>
    <scope>NUCLEOTIDE SEQUENCE [LARGE SCALE GENOMIC DNA]</scope>
    <source>
        <strain evidence="2 3">DSM 18167</strain>
    </source>
</reference>
<protein>
    <submittedName>
        <fullName evidence="2">Uncharacterized protein</fullName>
    </submittedName>
</protein>
<feature type="compositionally biased region" description="Polar residues" evidence="1">
    <location>
        <begin position="71"/>
        <end position="84"/>
    </location>
</feature>
<accession>A0ABM9U6I3</accession>
<gene>
    <name evidence="2" type="ORF">Ga0061061_106284</name>
</gene>
<evidence type="ECO:0000313" key="3">
    <source>
        <dbReference type="Proteomes" id="UP000182178"/>
    </source>
</evidence>
<organism evidence="2 3">
    <name type="scientific">Chelatococcus sambhunathii</name>
    <dbReference type="NCBI Taxonomy" id="363953"/>
    <lineage>
        <taxon>Bacteria</taxon>
        <taxon>Pseudomonadati</taxon>
        <taxon>Pseudomonadota</taxon>
        <taxon>Alphaproteobacteria</taxon>
        <taxon>Hyphomicrobiales</taxon>
        <taxon>Chelatococcaceae</taxon>
        <taxon>Chelatococcus</taxon>
    </lineage>
</organism>
<sequence length="84" mass="8578">MLDKNAARTAIQPVDDLVPTVASQHASPSGRASCLRGGCTGLGCPRWPPGLSFLPHAGPAGTTAPCLPRPTISSPFSPTSASRR</sequence>
<comment type="caution">
    <text evidence="2">The sequence shown here is derived from an EMBL/GenBank/DDBJ whole genome shotgun (WGS) entry which is preliminary data.</text>
</comment>
<evidence type="ECO:0000256" key="1">
    <source>
        <dbReference type="SAM" id="MobiDB-lite"/>
    </source>
</evidence>
<proteinExistence type="predicted"/>
<evidence type="ECO:0000313" key="2">
    <source>
        <dbReference type="EMBL" id="CUA89186.1"/>
    </source>
</evidence>
<dbReference type="Proteomes" id="UP000182178">
    <property type="component" value="Unassembled WGS sequence"/>
</dbReference>